<name>A0A225VP27_9STRA</name>
<dbReference type="AlphaFoldDB" id="A0A225VP27"/>
<gene>
    <name evidence="1" type="ORF">PHMEG_00021232</name>
</gene>
<sequence length="103" mass="11622">MTGSRPDIAFAMMSVSKYLNNPGLTHWNAAKRILRYVKGTQNYGLDVNGRSRDALQLKAFVDSDYAKDTDTRRSVSGYVMRFCGEVGETFTPWRTVLALVPRL</sequence>
<reference evidence="2" key="1">
    <citation type="submission" date="2017-03" db="EMBL/GenBank/DDBJ databases">
        <title>Phytopthora megakarya and P. palmivora, two closely related causual agents of cacao black pod achieved similar genome size and gene model numbers by different mechanisms.</title>
        <authorList>
            <person name="Ali S."/>
            <person name="Shao J."/>
            <person name="Larry D.J."/>
            <person name="Kronmiller B."/>
            <person name="Shen D."/>
            <person name="Strem M.D."/>
            <person name="Melnick R.L."/>
            <person name="Guiltinan M.J."/>
            <person name="Tyler B.M."/>
            <person name="Meinhardt L.W."/>
            <person name="Bailey B.A."/>
        </authorList>
    </citation>
    <scope>NUCLEOTIDE SEQUENCE [LARGE SCALE GENOMIC DNA]</scope>
    <source>
        <strain evidence="2">zdho120</strain>
    </source>
</reference>
<proteinExistence type="predicted"/>
<comment type="caution">
    <text evidence="1">The sequence shown here is derived from an EMBL/GenBank/DDBJ whole genome shotgun (WGS) entry which is preliminary data.</text>
</comment>
<protein>
    <submittedName>
        <fullName evidence="1">Polyprotein</fullName>
    </submittedName>
</protein>
<keyword evidence="2" id="KW-1185">Reference proteome</keyword>
<dbReference type="PANTHER" id="PTHR11439">
    <property type="entry name" value="GAG-POL-RELATED RETROTRANSPOSON"/>
    <property type="match status" value="1"/>
</dbReference>
<dbReference type="STRING" id="4795.A0A225VP27"/>
<accession>A0A225VP27</accession>
<evidence type="ECO:0000313" key="2">
    <source>
        <dbReference type="Proteomes" id="UP000198211"/>
    </source>
</evidence>
<evidence type="ECO:0000313" key="1">
    <source>
        <dbReference type="EMBL" id="OWZ06507.1"/>
    </source>
</evidence>
<dbReference type="PANTHER" id="PTHR11439:SF491">
    <property type="entry name" value="INTEGRASE CATALYTIC DOMAIN-CONTAINING PROTEIN"/>
    <property type="match status" value="1"/>
</dbReference>
<dbReference type="OrthoDB" id="107701at2759"/>
<organism evidence="1 2">
    <name type="scientific">Phytophthora megakarya</name>
    <dbReference type="NCBI Taxonomy" id="4795"/>
    <lineage>
        <taxon>Eukaryota</taxon>
        <taxon>Sar</taxon>
        <taxon>Stramenopiles</taxon>
        <taxon>Oomycota</taxon>
        <taxon>Peronosporomycetes</taxon>
        <taxon>Peronosporales</taxon>
        <taxon>Peronosporaceae</taxon>
        <taxon>Phytophthora</taxon>
    </lineage>
</organism>
<dbReference type="EMBL" id="NBNE01003931">
    <property type="protein sequence ID" value="OWZ06507.1"/>
    <property type="molecule type" value="Genomic_DNA"/>
</dbReference>
<dbReference type="Proteomes" id="UP000198211">
    <property type="component" value="Unassembled WGS sequence"/>
</dbReference>